<sequence>MNVTYSPTADIGLFSEIIAWKVRFFIPTKGLRSIAIINGASRS</sequence>
<reference evidence="1" key="1">
    <citation type="submission" date="2024-10" db="EMBL/GenBank/DDBJ databases">
        <title>Strain of Rhizobium-related bacteria isolated fromm roots of Vavilovia formosa.</title>
        <authorList>
            <person name="Kimeklis A."/>
            <person name="Afonin A."/>
        </authorList>
    </citation>
    <scope>NUCLEOTIDE SEQUENCE</scope>
    <source>
        <strain evidence="1">Vaf-46</strain>
    </source>
</reference>
<dbReference type="EMBL" id="CP171854">
    <property type="protein sequence ID" value="XKM43042.1"/>
    <property type="molecule type" value="Genomic_DNA"/>
</dbReference>
<accession>A0ACD5EV39</accession>
<gene>
    <name evidence="1" type="ORF">A4U53_035225</name>
</gene>
<keyword evidence="1" id="KW-0614">Plasmid</keyword>
<organism evidence="1 2">
    <name type="scientific">Rhizobium ruizarguesonis</name>
    <dbReference type="NCBI Taxonomy" id="2081791"/>
    <lineage>
        <taxon>Bacteria</taxon>
        <taxon>Pseudomonadati</taxon>
        <taxon>Pseudomonadota</taxon>
        <taxon>Alphaproteobacteria</taxon>
        <taxon>Hyphomicrobiales</taxon>
        <taxon>Rhizobiaceae</taxon>
        <taxon>Rhizobium/Agrobacterium group</taxon>
        <taxon>Rhizobium</taxon>
    </lineage>
</organism>
<evidence type="ECO:0000313" key="2">
    <source>
        <dbReference type="Proteomes" id="UP000078465"/>
    </source>
</evidence>
<geneLocation type="plasmid" evidence="1 2">
    <name>unnamed1</name>
</geneLocation>
<dbReference type="Proteomes" id="UP000078465">
    <property type="component" value="Plasmid unnamed1"/>
</dbReference>
<protein>
    <submittedName>
        <fullName evidence="1">Uncharacterized protein</fullName>
    </submittedName>
</protein>
<proteinExistence type="predicted"/>
<evidence type="ECO:0000313" key="1">
    <source>
        <dbReference type="EMBL" id="XKM43042.1"/>
    </source>
</evidence>
<name>A0ACD5EV39_9HYPH</name>